<evidence type="ECO:0000256" key="2">
    <source>
        <dbReference type="ARBA" id="ARBA00005184"/>
    </source>
</evidence>
<dbReference type="InterPro" id="IPR035513">
    <property type="entry name" value="Invertase/methylesterase_inhib"/>
</dbReference>
<dbReference type="AlphaFoldDB" id="A0AAV8U7F6"/>
<evidence type="ECO:0000256" key="8">
    <source>
        <dbReference type="ARBA" id="ARBA00023085"/>
    </source>
</evidence>
<evidence type="ECO:0000259" key="14">
    <source>
        <dbReference type="SMART" id="SM00856"/>
    </source>
</evidence>
<dbReference type="GO" id="GO:0004857">
    <property type="term" value="F:enzyme inhibitor activity"/>
    <property type="evidence" value="ECO:0007669"/>
    <property type="project" value="InterPro"/>
</dbReference>
<dbReference type="EC" id="3.1.1.11" evidence="5 12"/>
<evidence type="ECO:0000256" key="4">
    <source>
        <dbReference type="ARBA" id="ARBA00007786"/>
    </source>
</evidence>
<dbReference type="InterPro" id="IPR012334">
    <property type="entry name" value="Pectin_lyas_fold"/>
</dbReference>
<feature type="transmembrane region" description="Helical" evidence="13">
    <location>
        <begin position="29"/>
        <end position="52"/>
    </location>
</feature>
<dbReference type="Gene3D" id="1.20.140.40">
    <property type="entry name" value="Invertase/pectin methylesterase inhibitor family protein"/>
    <property type="match status" value="1"/>
</dbReference>
<organism evidence="15 16">
    <name type="scientific">Erythroxylum novogranatense</name>
    <dbReference type="NCBI Taxonomy" id="1862640"/>
    <lineage>
        <taxon>Eukaryota</taxon>
        <taxon>Viridiplantae</taxon>
        <taxon>Streptophyta</taxon>
        <taxon>Embryophyta</taxon>
        <taxon>Tracheophyta</taxon>
        <taxon>Spermatophyta</taxon>
        <taxon>Magnoliopsida</taxon>
        <taxon>eudicotyledons</taxon>
        <taxon>Gunneridae</taxon>
        <taxon>Pentapetalae</taxon>
        <taxon>rosids</taxon>
        <taxon>fabids</taxon>
        <taxon>Malpighiales</taxon>
        <taxon>Erythroxylaceae</taxon>
        <taxon>Erythroxylum</taxon>
    </lineage>
</organism>
<feature type="domain" description="Pectinesterase inhibitor" evidence="14">
    <location>
        <begin position="70"/>
        <end position="231"/>
    </location>
</feature>
<comment type="pathway">
    <text evidence="2 12">Glycan metabolism; pectin degradation; 2-dehydro-3-deoxy-D-gluconate from pectin: step 1/5.</text>
</comment>
<keyword evidence="6 12" id="KW-0134">Cell wall</keyword>
<evidence type="ECO:0000256" key="13">
    <source>
        <dbReference type="SAM" id="Phobius"/>
    </source>
</evidence>
<evidence type="ECO:0000256" key="1">
    <source>
        <dbReference type="ARBA" id="ARBA00004191"/>
    </source>
</evidence>
<dbReference type="InterPro" id="IPR011050">
    <property type="entry name" value="Pectin_lyase_fold/virulence"/>
</dbReference>
<dbReference type="PANTHER" id="PTHR31707">
    <property type="entry name" value="PECTINESTERASE"/>
    <property type="match status" value="1"/>
</dbReference>
<dbReference type="Pfam" id="PF01095">
    <property type="entry name" value="Pectinesterase"/>
    <property type="match status" value="1"/>
</dbReference>
<dbReference type="EMBL" id="JAIWQS010000001">
    <property type="protein sequence ID" value="KAJ8774029.1"/>
    <property type="molecule type" value="Genomic_DNA"/>
</dbReference>
<evidence type="ECO:0000256" key="7">
    <source>
        <dbReference type="ARBA" id="ARBA00022801"/>
    </source>
</evidence>
<dbReference type="NCBIfam" id="TIGR01614">
    <property type="entry name" value="PME_inhib"/>
    <property type="match status" value="1"/>
</dbReference>
<dbReference type="CDD" id="cd15798">
    <property type="entry name" value="PMEI-like_3"/>
    <property type="match status" value="1"/>
</dbReference>
<dbReference type="InterPro" id="IPR000070">
    <property type="entry name" value="Pectinesterase_cat"/>
</dbReference>
<dbReference type="GO" id="GO:0045490">
    <property type="term" value="P:pectin catabolic process"/>
    <property type="evidence" value="ECO:0007669"/>
    <property type="project" value="UniProtKB-UniRule"/>
</dbReference>
<dbReference type="SUPFAM" id="SSF101148">
    <property type="entry name" value="Plant invertase/pectin methylesterase inhibitor"/>
    <property type="match status" value="1"/>
</dbReference>
<sequence length="588" mass="64780">MDSINSFKGYGKVDETEERVFRQKTRRRMIILGVSIVVLLVVGIGAIIGTVVHKRNTGGSSVPSSISELTPATSLKAVCSVTQYPESCYSSISALETANSTDPEVIFKLSLQVAMNELSKLKELPAKLIERNDDVLVQRALNVCATTFDDAVDRLNDSIASMIAGSGEKILTTVKINDLKTWLSTAITDQETCLDALQDLNNTEKLNTALIAEVRTAMDNSTELVSNSLAIVSKIMGLLSDFRIPIHRRLLRLQSEPNTEFPMWFSLRDRRLLEEYKPKPNATVAGDGSGDYKTIKEAVAAVPKKTASRFVIYVKAGSYKENVVIDKSKWNVMMYGDGKDKTIVSAGLNFVDGTMTFDTATVAAVGKGFIAKDMKFVNSAGAKKHQAVAFRCGSDMSVFYRCGFEGFQDTLYAHSNRQFYRECDVSGTIDFIFGNAAAVFQNCRIQPRQPLDNQFNTITAQGKKDPYQNTGISIHKCVLSAFDNLTAPTYLGRPWKEYSTTVIMQSDIGGFLQPLGWTPWVTNVDPPTTIFYAEYLNTGPGSDVSKRVKWAGYKSTLTVDAAGKYTVQSFIQGDEWLPIGIVKYDGSL</sequence>
<keyword evidence="8 12" id="KW-0063">Aspartyl esterase</keyword>
<proteinExistence type="inferred from homology"/>
<protein>
    <recommendedName>
        <fullName evidence="5 12">Pectinesterase</fullName>
        <ecNumber evidence="5 12">3.1.1.11</ecNumber>
    </recommendedName>
</protein>
<dbReference type="InterPro" id="IPR033131">
    <property type="entry name" value="Pectinesterase_Asp_AS"/>
</dbReference>
<comment type="caution">
    <text evidence="15">The sequence shown here is derived from an EMBL/GenBank/DDBJ whole genome shotgun (WGS) entry which is preliminary data.</text>
</comment>
<accession>A0AAV8U7F6</accession>
<dbReference type="PROSITE" id="PS00503">
    <property type="entry name" value="PECTINESTERASE_2"/>
    <property type="match status" value="1"/>
</dbReference>
<feature type="active site" evidence="11">
    <location>
        <position position="430"/>
    </location>
</feature>
<keyword evidence="10" id="KW-0325">Glycoprotein</keyword>
<comment type="similarity">
    <text evidence="3">In the N-terminal section; belongs to the PMEI family.</text>
</comment>
<dbReference type="FunFam" id="1.20.140.40:FF:000010">
    <property type="entry name" value="Pectinesterase"/>
    <property type="match status" value="1"/>
</dbReference>
<comment type="subcellular location">
    <subcellularLocation>
        <location evidence="1 12">Secreted</location>
        <location evidence="1 12">Cell wall</location>
    </subcellularLocation>
</comment>
<reference evidence="15 16" key="1">
    <citation type="submission" date="2021-09" db="EMBL/GenBank/DDBJ databases">
        <title>Genomic insights and catalytic innovation underlie evolution of tropane alkaloids biosynthesis.</title>
        <authorList>
            <person name="Wang Y.-J."/>
            <person name="Tian T."/>
            <person name="Huang J.-P."/>
            <person name="Huang S.-X."/>
        </authorList>
    </citation>
    <scope>NUCLEOTIDE SEQUENCE [LARGE SCALE GENOMIC DNA]</scope>
    <source>
        <strain evidence="15">KIB-2018</strain>
        <tissue evidence="15">Leaf</tissue>
    </source>
</reference>
<keyword evidence="12" id="KW-0964">Secreted</keyword>
<dbReference type="PROSITE" id="PS00800">
    <property type="entry name" value="PECTINESTERASE_1"/>
    <property type="match status" value="1"/>
</dbReference>
<comment type="catalytic activity">
    <reaction evidence="12">
        <text>[(1-&gt;4)-alpha-D-galacturonosyl methyl ester](n) + n H2O = [(1-&gt;4)-alpha-D-galacturonosyl](n) + n methanol + n H(+)</text>
        <dbReference type="Rhea" id="RHEA:22380"/>
        <dbReference type="Rhea" id="RHEA-COMP:14570"/>
        <dbReference type="Rhea" id="RHEA-COMP:14573"/>
        <dbReference type="ChEBI" id="CHEBI:15377"/>
        <dbReference type="ChEBI" id="CHEBI:15378"/>
        <dbReference type="ChEBI" id="CHEBI:17790"/>
        <dbReference type="ChEBI" id="CHEBI:140522"/>
        <dbReference type="ChEBI" id="CHEBI:140523"/>
        <dbReference type="EC" id="3.1.1.11"/>
    </reaction>
</comment>
<comment type="function">
    <text evidence="12">Acts in the modification of cell walls via demethylesterification of cell wall pectin.</text>
</comment>
<evidence type="ECO:0000256" key="12">
    <source>
        <dbReference type="RuleBase" id="RU000589"/>
    </source>
</evidence>
<dbReference type="GO" id="GO:0030599">
    <property type="term" value="F:pectinesterase activity"/>
    <property type="evidence" value="ECO:0007669"/>
    <property type="project" value="UniProtKB-UniRule"/>
</dbReference>
<keyword evidence="9" id="KW-1015">Disulfide bond</keyword>
<dbReference type="GO" id="GO:0042545">
    <property type="term" value="P:cell wall modification"/>
    <property type="evidence" value="ECO:0007669"/>
    <property type="project" value="UniProtKB-UniRule"/>
</dbReference>
<evidence type="ECO:0000256" key="10">
    <source>
        <dbReference type="ARBA" id="ARBA00023180"/>
    </source>
</evidence>
<evidence type="ECO:0000256" key="9">
    <source>
        <dbReference type="ARBA" id="ARBA00023157"/>
    </source>
</evidence>
<dbReference type="SMART" id="SM00856">
    <property type="entry name" value="PMEI"/>
    <property type="match status" value="1"/>
</dbReference>
<dbReference type="Pfam" id="PF04043">
    <property type="entry name" value="PMEI"/>
    <property type="match status" value="1"/>
</dbReference>
<dbReference type="InterPro" id="IPR018040">
    <property type="entry name" value="Pectinesterase_Tyr_AS"/>
</dbReference>
<keyword evidence="16" id="KW-1185">Reference proteome</keyword>
<comment type="similarity">
    <text evidence="4">In the C-terminal section; belongs to the pectinesterase family.</text>
</comment>
<dbReference type="Proteomes" id="UP001159364">
    <property type="component" value="Linkage Group LG01"/>
</dbReference>
<evidence type="ECO:0000256" key="5">
    <source>
        <dbReference type="ARBA" id="ARBA00013229"/>
    </source>
</evidence>
<dbReference type="InterPro" id="IPR006501">
    <property type="entry name" value="Pectinesterase_inhib_dom"/>
</dbReference>
<keyword evidence="12" id="KW-0961">Cell wall biogenesis/degradation</keyword>
<dbReference type="FunFam" id="2.160.20.10:FF:000001">
    <property type="entry name" value="Pectinesterase"/>
    <property type="match status" value="1"/>
</dbReference>
<evidence type="ECO:0000256" key="11">
    <source>
        <dbReference type="PROSITE-ProRule" id="PRU10040"/>
    </source>
</evidence>
<keyword evidence="13" id="KW-1133">Transmembrane helix</keyword>
<keyword evidence="13" id="KW-0472">Membrane</keyword>
<keyword evidence="7 12" id="KW-0378">Hydrolase</keyword>
<evidence type="ECO:0000256" key="3">
    <source>
        <dbReference type="ARBA" id="ARBA00006027"/>
    </source>
</evidence>
<evidence type="ECO:0000313" key="15">
    <source>
        <dbReference type="EMBL" id="KAJ8774029.1"/>
    </source>
</evidence>
<name>A0AAV8U7F6_9ROSI</name>
<evidence type="ECO:0000313" key="16">
    <source>
        <dbReference type="Proteomes" id="UP001159364"/>
    </source>
</evidence>
<gene>
    <name evidence="15" type="ORF">K2173_009460</name>
</gene>
<evidence type="ECO:0000256" key="6">
    <source>
        <dbReference type="ARBA" id="ARBA00022512"/>
    </source>
</evidence>
<dbReference type="Gene3D" id="2.160.20.10">
    <property type="entry name" value="Single-stranded right-handed beta-helix, Pectin lyase-like"/>
    <property type="match status" value="1"/>
</dbReference>
<dbReference type="SUPFAM" id="SSF51126">
    <property type="entry name" value="Pectin lyase-like"/>
    <property type="match status" value="1"/>
</dbReference>
<keyword evidence="13" id="KW-0812">Transmembrane</keyword>